<keyword evidence="1" id="KW-0732">Signal</keyword>
<dbReference type="AlphaFoldDB" id="A0A7X0JWG5"/>
<accession>A0A7X0JWG5</accession>
<dbReference type="SUPFAM" id="SSF56935">
    <property type="entry name" value="Porins"/>
    <property type="match status" value="1"/>
</dbReference>
<protein>
    <recommendedName>
        <fullName evidence="4">Porin</fullName>
    </recommendedName>
</protein>
<dbReference type="InParanoid" id="A0A7X0JWG5"/>
<gene>
    <name evidence="2" type="ORF">HNR48_003060</name>
</gene>
<dbReference type="EMBL" id="JACHHT010000002">
    <property type="protein sequence ID" value="MBB6522775.1"/>
    <property type="molecule type" value="Genomic_DNA"/>
</dbReference>
<feature type="signal peptide" evidence="1">
    <location>
        <begin position="1"/>
        <end position="25"/>
    </location>
</feature>
<keyword evidence="3" id="KW-1185">Reference proteome</keyword>
<dbReference type="RefSeq" id="WP_166845234.1">
    <property type="nucleotide sequence ID" value="NZ_JAAONY010000002.1"/>
</dbReference>
<dbReference type="Proteomes" id="UP000528457">
    <property type="component" value="Unassembled WGS sequence"/>
</dbReference>
<organism evidence="2 3">
    <name type="scientific">Pseudoteredinibacter isoporae</name>
    <dbReference type="NCBI Taxonomy" id="570281"/>
    <lineage>
        <taxon>Bacteria</taxon>
        <taxon>Pseudomonadati</taxon>
        <taxon>Pseudomonadota</taxon>
        <taxon>Gammaproteobacteria</taxon>
        <taxon>Cellvibrionales</taxon>
        <taxon>Cellvibrionaceae</taxon>
        <taxon>Pseudoteredinibacter</taxon>
    </lineage>
</organism>
<sequence length="400" mass="44908">MKGLQTAAIAAISVLAQIATAPARAVNFDTELGNIQVHGFATQTVLYSDENNFFGDSQDVSFDFRELGLNGLWQINPRLKFAAQILARDAGATDDGDLRVDYAFLDYNFWQGETNSAGIRLGRLINPYGMYNDTRDVVHTRPSILLPQSIYFDVNRNLALSSDGGSLYFQQDLGNNGFNFELLSVKPRTRDPDLEPAIFFSDNPGQLEGEKSTWFARGVYSYDLDRVRAGIAAGSIDVKYEPGMNDPIQSAGFNFKPLLVFGQYNSEKWSITGEFAVRRLQVYASVLPADIKTTGHSYFLQYDYRLAPGWEAFIRYDDLTWNNDDKDGKLFSAATGLPAHSRYAKDWAVGLRWDVTDKFMLRAEMHDVKGTGWLSSLENANPLATKENWKLFALSASYRF</sequence>
<evidence type="ECO:0000256" key="1">
    <source>
        <dbReference type="SAM" id="SignalP"/>
    </source>
</evidence>
<comment type="caution">
    <text evidence="2">The sequence shown here is derived from an EMBL/GenBank/DDBJ whole genome shotgun (WGS) entry which is preliminary data.</text>
</comment>
<feature type="chain" id="PRO_5031439437" description="Porin" evidence="1">
    <location>
        <begin position="26"/>
        <end position="400"/>
    </location>
</feature>
<evidence type="ECO:0008006" key="4">
    <source>
        <dbReference type="Google" id="ProtNLM"/>
    </source>
</evidence>
<name>A0A7X0JWG5_9GAMM</name>
<proteinExistence type="predicted"/>
<evidence type="ECO:0000313" key="2">
    <source>
        <dbReference type="EMBL" id="MBB6522775.1"/>
    </source>
</evidence>
<evidence type="ECO:0000313" key="3">
    <source>
        <dbReference type="Proteomes" id="UP000528457"/>
    </source>
</evidence>
<reference evidence="2 3" key="1">
    <citation type="submission" date="2020-08" db="EMBL/GenBank/DDBJ databases">
        <title>Genomic Encyclopedia of Type Strains, Phase IV (KMG-IV): sequencing the most valuable type-strain genomes for metagenomic binning, comparative biology and taxonomic classification.</title>
        <authorList>
            <person name="Goeker M."/>
        </authorList>
    </citation>
    <scope>NUCLEOTIDE SEQUENCE [LARGE SCALE GENOMIC DNA]</scope>
    <source>
        <strain evidence="2 3">DSM 22368</strain>
    </source>
</reference>